<dbReference type="AlphaFoldDB" id="A0A1T5D523"/>
<evidence type="ECO:0000313" key="3">
    <source>
        <dbReference type="Proteomes" id="UP000191112"/>
    </source>
</evidence>
<proteinExistence type="predicted"/>
<dbReference type="RefSeq" id="WP_079665882.1">
    <property type="nucleotide sequence ID" value="NZ_FUYZ01000001.1"/>
</dbReference>
<keyword evidence="3" id="KW-1185">Reference proteome</keyword>
<organism evidence="2 3">
    <name type="scientific">Soonwooa buanensis</name>
    <dbReference type="NCBI Taxonomy" id="619805"/>
    <lineage>
        <taxon>Bacteria</taxon>
        <taxon>Pseudomonadati</taxon>
        <taxon>Bacteroidota</taxon>
        <taxon>Flavobacteriia</taxon>
        <taxon>Flavobacteriales</taxon>
        <taxon>Weeksellaceae</taxon>
        <taxon>Chryseobacterium group</taxon>
        <taxon>Soonwooa</taxon>
    </lineage>
</organism>
<dbReference type="EMBL" id="FUYZ01000001">
    <property type="protein sequence ID" value="SKB66643.1"/>
    <property type="molecule type" value="Genomic_DNA"/>
</dbReference>
<gene>
    <name evidence="2" type="ORF">SAMN05660477_00619</name>
</gene>
<sequence length="164" mass="18613">MSHQYNNLDELRRKKALLRDDIKNMEELLTFKNKKESLSVLTNGITDKYLKESEDDEGNQTLSLNTKNIMREVSEGIRETTSPKSLVGLANNTVDSGLLETAVRLGAVTLVGNYARKNLNNSNWNKKIIGLALVYVAPFALKFIREKLEDYQRHKTASSLEKLI</sequence>
<protein>
    <recommendedName>
        <fullName evidence="4">Phosphoribosyl-ATP pyrophosphatase</fullName>
    </recommendedName>
</protein>
<evidence type="ECO:0008006" key="4">
    <source>
        <dbReference type="Google" id="ProtNLM"/>
    </source>
</evidence>
<evidence type="ECO:0000313" key="2">
    <source>
        <dbReference type="EMBL" id="SKB66643.1"/>
    </source>
</evidence>
<name>A0A1T5D523_9FLAO</name>
<accession>A0A1T5D523</accession>
<dbReference type="Proteomes" id="UP000191112">
    <property type="component" value="Unassembled WGS sequence"/>
</dbReference>
<feature type="coiled-coil region" evidence="1">
    <location>
        <begin position="1"/>
        <end position="28"/>
    </location>
</feature>
<evidence type="ECO:0000256" key="1">
    <source>
        <dbReference type="SAM" id="Coils"/>
    </source>
</evidence>
<dbReference type="OrthoDB" id="1450387at2"/>
<dbReference type="STRING" id="619805.SAMN05660477_00619"/>
<keyword evidence="1" id="KW-0175">Coiled coil</keyword>
<reference evidence="2 3" key="1">
    <citation type="submission" date="2017-02" db="EMBL/GenBank/DDBJ databases">
        <authorList>
            <person name="Peterson S.W."/>
        </authorList>
    </citation>
    <scope>NUCLEOTIDE SEQUENCE [LARGE SCALE GENOMIC DNA]</scope>
    <source>
        <strain evidence="2 3">DSM 22323</strain>
    </source>
</reference>